<keyword evidence="4" id="KW-1185">Reference proteome</keyword>
<dbReference type="Proteomes" id="UP001201163">
    <property type="component" value="Unassembled WGS sequence"/>
</dbReference>
<proteinExistence type="predicted"/>
<organism evidence="3 4">
    <name type="scientific">Lactarius akahatsu</name>
    <dbReference type="NCBI Taxonomy" id="416441"/>
    <lineage>
        <taxon>Eukaryota</taxon>
        <taxon>Fungi</taxon>
        <taxon>Dikarya</taxon>
        <taxon>Basidiomycota</taxon>
        <taxon>Agaricomycotina</taxon>
        <taxon>Agaricomycetes</taxon>
        <taxon>Russulales</taxon>
        <taxon>Russulaceae</taxon>
        <taxon>Lactarius</taxon>
    </lineage>
</organism>
<dbReference type="EMBL" id="JAKELL010000028">
    <property type="protein sequence ID" value="KAH8991031.1"/>
    <property type="molecule type" value="Genomic_DNA"/>
</dbReference>
<feature type="compositionally biased region" description="Polar residues" evidence="1">
    <location>
        <begin position="93"/>
        <end position="102"/>
    </location>
</feature>
<protein>
    <submittedName>
        <fullName evidence="3">Uncharacterized protein</fullName>
    </submittedName>
</protein>
<feature type="transmembrane region" description="Helical" evidence="2">
    <location>
        <begin position="121"/>
        <end position="143"/>
    </location>
</feature>
<keyword evidence="2" id="KW-1133">Transmembrane helix</keyword>
<sequence>MSAYMSAEGAHRLASHFALAAHTHAFSYLAAYPGPCRALTHTSFGARSLRRGLDGDGGGDRDSETNTFRTTHAHWHVFGIRVECWVIDDSQPAVNSTASNDETPAEPTPHRRTDYHSRRGLVVVFADIRFTFLVDAFALASGLPSTTMSSRWL</sequence>
<feature type="region of interest" description="Disordered" evidence="1">
    <location>
        <begin position="93"/>
        <end position="113"/>
    </location>
</feature>
<evidence type="ECO:0000256" key="2">
    <source>
        <dbReference type="SAM" id="Phobius"/>
    </source>
</evidence>
<accession>A0AAD4LEZ0</accession>
<keyword evidence="2" id="KW-0472">Membrane</keyword>
<evidence type="ECO:0000256" key="1">
    <source>
        <dbReference type="SAM" id="MobiDB-lite"/>
    </source>
</evidence>
<comment type="caution">
    <text evidence="3">The sequence shown here is derived from an EMBL/GenBank/DDBJ whole genome shotgun (WGS) entry which is preliminary data.</text>
</comment>
<evidence type="ECO:0000313" key="3">
    <source>
        <dbReference type="EMBL" id="KAH8991031.1"/>
    </source>
</evidence>
<evidence type="ECO:0000313" key="4">
    <source>
        <dbReference type="Proteomes" id="UP001201163"/>
    </source>
</evidence>
<dbReference type="AlphaFoldDB" id="A0AAD4LEZ0"/>
<reference evidence="3" key="1">
    <citation type="submission" date="2022-01" db="EMBL/GenBank/DDBJ databases">
        <title>Comparative genomics reveals a dynamic genome evolution in the ectomycorrhizal milk-cap (Lactarius) mushrooms.</title>
        <authorList>
            <consortium name="DOE Joint Genome Institute"/>
            <person name="Lebreton A."/>
            <person name="Tang N."/>
            <person name="Kuo A."/>
            <person name="LaButti K."/>
            <person name="Drula E."/>
            <person name="Barry K."/>
            <person name="Clum A."/>
            <person name="Lipzen A."/>
            <person name="Mousain D."/>
            <person name="Ng V."/>
            <person name="Wang R."/>
            <person name="Wang X."/>
            <person name="Dai Y."/>
            <person name="Henrissat B."/>
            <person name="Grigoriev I.V."/>
            <person name="Guerin-Laguette A."/>
            <person name="Yu F."/>
            <person name="Martin F.M."/>
        </authorList>
    </citation>
    <scope>NUCLEOTIDE SEQUENCE</scope>
    <source>
        <strain evidence="3">QP</strain>
    </source>
</reference>
<keyword evidence="2" id="KW-0812">Transmembrane</keyword>
<name>A0AAD4LEZ0_9AGAM</name>
<gene>
    <name evidence="3" type="ORF">EDB92DRAFT_1816536</name>
</gene>